<protein>
    <submittedName>
        <fullName evidence="3">10813_t:CDS:1</fullName>
    </submittedName>
</protein>
<evidence type="ECO:0000259" key="2">
    <source>
        <dbReference type="PROSITE" id="PS50011"/>
    </source>
</evidence>
<dbReference type="InterPro" id="IPR001245">
    <property type="entry name" value="Ser-Thr/Tyr_kinase_cat_dom"/>
</dbReference>
<dbReference type="GO" id="GO:0035556">
    <property type="term" value="P:intracellular signal transduction"/>
    <property type="evidence" value="ECO:0007669"/>
    <property type="project" value="TreeGrafter"/>
</dbReference>
<dbReference type="EMBL" id="CAJVPP010001249">
    <property type="protein sequence ID" value="CAG8543870.1"/>
    <property type="molecule type" value="Genomic_DNA"/>
</dbReference>
<dbReference type="Proteomes" id="UP000789375">
    <property type="component" value="Unassembled WGS sequence"/>
</dbReference>
<dbReference type="InterPro" id="IPR011009">
    <property type="entry name" value="Kinase-like_dom_sf"/>
</dbReference>
<dbReference type="GO" id="GO:0004674">
    <property type="term" value="F:protein serine/threonine kinase activity"/>
    <property type="evidence" value="ECO:0007669"/>
    <property type="project" value="TreeGrafter"/>
</dbReference>
<name>A0A9N9AV79_FUNMO</name>
<dbReference type="InterPro" id="IPR059179">
    <property type="entry name" value="MLKL-like_MCAfunc"/>
</dbReference>
<dbReference type="Pfam" id="PF07714">
    <property type="entry name" value="PK_Tyr_Ser-Thr"/>
    <property type="match status" value="1"/>
</dbReference>
<organism evidence="3 4">
    <name type="scientific">Funneliformis mosseae</name>
    <name type="common">Endomycorrhizal fungus</name>
    <name type="synonym">Glomus mosseae</name>
    <dbReference type="NCBI Taxonomy" id="27381"/>
    <lineage>
        <taxon>Eukaryota</taxon>
        <taxon>Fungi</taxon>
        <taxon>Fungi incertae sedis</taxon>
        <taxon>Mucoromycota</taxon>
        <taxon>Glomeromycotina</taxon>
        <taxon>Glomeromycetes</taxon>
        <taxon>Glomerales</taxon>
        <taxon>Glomeraceae</taxon>
        <taxon>Funneliformis</taxon>
    </lineage>
</organism>
<keyword evidence="4" id="KW-1185">Reference proteome</keyword>
<evidence type="ECO:0000313" key="3">
    <source>
        <dbReference type="EMBL" id="CAG8543870.1"/>
    </source>
</evidence>
<dbReference type="PANTHER" id="PTHR48015">
    <property type="entry name" value="SERINE/THREONINE-PROTEIN KINASE TAO"/>
    <property type="match status" value="1"/>
</dbReference>
<dbReference type="GO" id="GO:0005524">
    <property type="term" value="F:ATP binding"/>
    <property type="evidence" value="ECO:0007669"/>
    <property type="project" value="InterPro"/>
</dbReference>
<dbReference type="GO" id="GO:0005737">
    <property type="term" value="C:cytoplasm"/>
    <property type="evidence" value="ECO:0007669"/>
    <property type="project" value="TreeGrafter"/>
</dbReference>
<dbReference type="InterPro" id="IPR036537">
    <property type="entry name" value="Adaptor_Cbl_N_dom_sf"/>
</dbReference>
<feature type="region of interest" description="Disordered" evidence="1">
    <location>
        <begin position="1"/>
        <end position="37"/>
    </location>
</feature>
<feature type="compositionally biased region" description="Basic and acidic residues" evidence="1">
    <location>
        <begin position="1"/>
        <end position="14"/>
    </location>
</feature>
<feature type="domain" description="Protein kinase" evidence="2">
    <location>
        <begin position="76"/>
        <end position="403"/>
    </location>
</feature>
<accession>A0A9N9AV79</accession>
<dbReference type="GO" id="GO:0007166">
    <property type="term" value="P:cell surface receptor signaling pathway"/>
    <property type="evidence" value="ECO:0007669"/>
    <property type="project" value="InterPro"/>
</dbReference>
<feature type="compositionally biased region" description="Basic and acidic residues" evidence="1">
    <location>
        <begin position="21"/>
        <end position="30"/>
    </location>
</feature>
<comment type="caution">
    <text evidence="3">The sequence shown here is derived from an EMBL/GenBank/DDBJ whole genome shotgun (WGS) entry which is preliminary data.</text>
</comment>
<dbReference type="Gene3D" id="1.20.930.20">
    <property type="entry name" value="Adaptor protein Cbl, N-terminal domain"/>
    <property type="match status" value="1"/>
</dbReference>
<proteinExistence type="predicted"/>
<dbReference type="PROSITE" id="PS00109">
    <property type="entry name" value="PROTEIN_KINASE_TYR"/>
    <property type="match status" value="1"/>
</dbReference>
<dbReference type="GO" id="GO:0043408">
    <property type="term" value="P:regulation of MAPK cascade"/>
    <property type="evidence" value="ECO:0007669"/>
    <property type="project" value="TreeGrafter"/>
</dbReference>
<dbReference type="InterPro" id="IPR000719">
    <property type="entry name" value="Prot_kinase_dom"/>
</dbReference>
<dbReference type="AlphaFoldDB" id="A0A9N9AV79"/>
<dbReference type="PANTHER" id="PTHR48015:SF16">
    <property type="entry name" value="SERINE_THREONINE-PROTEIN KINASE SULU"/>
    <property type="match status" value="1"/>
</dbReference>
<dbReference type="InterPro" id="IPR008266">
    <property type="entry name" value="Tyr_kinase_AS"/>
</dbReference>
<dbReference type="CDD" id="cd21037">
    <property type="entry name" value="MLKL_NTD"/>
    <property type="match status" value="1"/>
</dbReference>
<dbReference type="SUPFAM" id="SSF56112">
    <property type="entry name" value="Protein kinase-like (PK-like)"/>
    <property type="match status" value="1"/>
</dbReference>
<sequence length="528" mass="62389">MKEAFLKDNKRNNEDAQFTERNPKMPRMDDSSDDTSSNCIKSEVMNEDLNKDVFERDYIKDIFNLSQVFEDFSPLIKTFISIGREIMEIYEQAEHHKELCSFLLQRCNCAMAAVQDLKIRKTENLIFFSKEENKILFEGFIICIRDIKNFIKKISHLSKFKRLFYGNNIEETFTDLLTKFDGYMKNLNFSFTIQTRDEVATIRYDLSQIKEILLHVYGLPDDKNFLNRMDLVFKKNKEFQEQSKLKSLHSIEVNEPLLDGSQYQKTNILHHDIRSTNILINKDHKAKIANFGLSKNFSKLTSGNQSHFVDVVKYLAPEKLFDNDKKVSYDSKSLLWEIAELKKPHSDLETSNLIQGIKDRVNHGYHETISNFVPDEWKNIVSRAMEYKPVWRPNITDICRTFFELKTNFSRLSKSNENLLVKNEQIETISSFRIIKIISVEDAIRVHKSKNGNKQIVWDSFKYHSMINIEARYWVGYYYYYHGEDIEELQQISKKERIKIAIDIFKETADKGNPLAREEYGKYLLRKI</sequence>
<dbReference type="Gene3D" id="1.10.510.10">
    <property type="entry name" value="Transferase(Phosphotransferase) domain 1"/>
    <property type="match status" value="1"/>
</dbReference>
<dbReference type="InterPro" id="IPR050285">
    <property type="entry name" value="STE20_Ser/Thr_kinase"/>
</dbReference>
<evidence type="ECO:0000313" key="4">
    <source>
        <dbReference type="Proteomes" id="UP000789375"/>
    </source>
</evidence>
<gene>
    <name evidence="3" type="ORF">FMOSSE_LOCUS6117</name>
</gene>
<reference evidence="3" key="1">
    <citation type="submission" date="2021-06" db="EMBL/GenBank/DDBJ databases">
        <authorList>
            <person name="Kallberg Y."/>
            <person name="Tangrot J."/>
            <person name="Rosling A."/>
        </authorList>
    </citation>
    <scope>NUCLEOTIDE SEQUENCE</scope>
    <source>
        <strain evidence="3">87-6 pot B 2015</strain>
    </source>
</reference>
<evidence type="ECO:0000256" key="1">
    <source>
        <dbReference type="SAM" id="MobiDB-lite"/>
    </source>
</evidence>
<dbReference type="PROSITE" id="PS50011">
    <property type="entry name" value="PROTEIN_KINASE_DOM"/>
    <property type="match status" value="1"/>
</dbReference>